<organism evidence="1 2">
    <name type="scientific">Kingdonia uniflora</name>
    <dbReference type="NCBI Taxonomy" id="39325"/>
    <lineage>
        <taxon>Eukaryota</taxon>
        <taxon>Viridiplantae</taxon>
        <taxon>Streptophyta</taxon>
        <taxon>Embryophyta</taxon>
        <taxon>Tracheophyta</taxon>
        <taxon>Spermatophyta</taxon>
        <taxon>Magnoliopsida</taxon>
        <taxon>Ranunculales</taxon>
        <taxon>Circaeasteraceae</taxon>
        <taxon>Kingdonia</taxon>
    </lineage>
</organism>
<comment type="caution">
    <text evidence="1">The sequence shown here is derived from an EMBL/GenBank/DDBJ whole genome shotgun (WGS) entry which is preliminary data.</text>
</comment>
<keyword evidence="2" id="KW-1185">Reference proteome</keyword>
<dbReference type="AlphaFoldDB" id="A0A7J7MAC2"/>
<evidence type="ECO:0000313" key="1">
    <source>
        <dbReference type="EMBL" id="KAF6151724.1"/>
    </source>
</evidence>
<sequence>MDDDILCRGHILNALSNSVYSAHRASESAKLIVSDLKIVEIDLSEAFKVGVTISKLPNSWNGYKKKLKHDDKKHSLKSLMHHLRIEEDSRK</sequence>
<dbReference type="OrthoDB" id="1740512at2759"/>
<dbReference type="EMBL" id="JACGCM010001662">
    <property type="protein sequence ID" value="KAF6151724.1"/>
    <property type="molecule type" value="Genomic_DNA"/>
</dbReference>
<reference evidence="1 2" key="1">
    <citation type="journal article" date="2020" name="IScience">
        <title>Genome Sequencing of the Endangered Kingdonia uniflora (Circaeasteraceae, Ranunculales) Reveals Potential Mechanisms of Evolutionary Specialization.</title>
        <authorList>
            <person name="Sun Y."/>
            <person name="Deng T."/>
            <person name="Zhang A."/>
            <person name="Moore M.J."/>
            <person name="Landis J.B."/>
            <person name="Lin N."/>
            <person name="Zhang H."/>
            <person name="Zhang X."/>
            <person name="Huang J."/>
            <person name="Zhang X."/>
            <person name="Sun H."/>
            <person name="Wang H."/>
        </authorList>
    </citation>
    <scope>NUCLEOTIDE SEQUENCE [LARGE SCALE GENOMIC DNA]</scope>
    <source>
        <strain evidence="1">TB1705</strain>
        <tissue evidence="1">Leaf</tissue>
    </source>
</reference>
<proteinExistence type="predicted"/>
<accession>A0A7J7MAC2</accession>
<evidence type="ECO:0000313" key="2">
    <source>
        <dbReference type="Proteomes" id="UP000541444"/>
    </source>
</evidence>
<protein>
    <submittedName>
        <fullName evidence="1">Uncharacterized protein</fullName>
    </submittedName>
</protein>
<gene>
    <name evidence="1" type="ORF">GIB67_002007</name>
</gene>
<dbReference type="Proteomes" id="UP000541444">
    <property type="component" value="Unassembled WGS sequence"/>
</dbReference>
<name>A0A7J7MAC2_9MAGN</name>